<keyword evidence="2" id="KW-1185">Reference proteome</keyword>
<comment type="caution">
    <text evidence="1">The sequence shown here is derived from an EMBL/GenBank/DDBJ whole genome shotgun (WGS) entry which is preliminary data.</text>
</comment>
<gene>
    <name evidence="1" type="ORF">HMPREF9465_00209</name>
</gene>
<accession>K1KKI8</accession>
<evidence type="ECO:0000313" key="2">
    <source>
        <dbReference type="Proteomes" id="UP000005835"/>
    </source>
</evidence>
<dbReference type="OrthoDB" id="4070623at2"/>
<dbReference type="Gene3D" id="3.55.50.10">
    <property type="entry name" value="Baseplate protein-like domains"/>
    <property type="match status" value="1"/>
</dbReference>
<dbReference type="Proteomes" id="UP000005835">
    <property type="component" value="Unassembled WGS sequence"/>
</dbReference>
<dbReference type="PATRIC" id="fig|742823.3.peg.202"/>
<proteinExistence type="predicted"/>
<organism evidence="1 2">
    <name type="scientific">Sutterella wadsworthensis 2_1_59BFAA</name>
    <dbReference type="NCBI Taxonomy" id="742823"/>
    <lineage>
        <taxon>Bacteria</taxon>
        <taxon>Pseudomonadati</taxon>
        <taxon>Pseudomonadota</taxon>
        <taxon>Betaproteobacteria</taxon>
        <taxon>Burkholderiales</taxon>
        <taxon>Sutterellaceae</taxon>
        <taxon>Sutterella</taxon>
    </lineage>
</organism>
<reference evidence="1 2" key="1">
    <citation type="submission" date="2012-05" db="EMBL/GenBank/DDBJ databases">
        <title>The Genome Sequence of Sutterella wadsworthensis 2_1_59BFAA.</title>
        <authorList>
            <consortium name="The Broad Institute Genome Sequencing Platform"/>
            <person name="Earl A."/>
            <person name="Ward D."/>
            <person name="Feldgarden M."/>
            <person name="Gevers D."/>
            <person name="Daigneault M."/>
            <person name="Strauss J."/>
            <person name="Allen-Vercoe E."/>
            <person name="Walker B."/>
            <person name="Young S.K."/>
            <person name="Zeng Q."/>
            <person name="Gargeya S."/>
            <person name="Fitzgerald M."/>
            <person name="Haas B."/>
            <person name="Abouelleil A."/>
            <person name="Alvarado L."/>
            <person name="Arachchi H.M."/>
            <person name="Berlin A.M."/>
            <person name="Chapman S.B."/>
            <person name="Goldberg J."/>
            <person name="Griggs A."/>
            <person name="Gujja S."/>
            <person name="Hansen M."/>
            <person name="Howarth C."/>
            <person name="Imamovic A."/>
            <person name="Larimer J."/>
            <person name="McCowen C."/>
            <person name="Montmayeur A."/>
            <person name="Murphy C."/>
            <person name="Neiman D."/>
            <person name="Pearson M."/>
            <person name="Priest M."/>
            <person name="Roberts A."/>
            <person name="Saif S."/>
            <person name="Shea T."/>
            <person name="Sisk P."/>
            <person name="Sykes S."/>
            <person name="Wortman J."/>
            <person name="Nusbaum C."/>
            <person name="Birren B."/>
        </authorList>
    </citation>
    <scope>NUCLEOTIDE SEQUENCE [LARGE SCALE GENOMIC DNA]</scope>
    <source>
        <strain evidence="1 2">2_1_59BFAA</strain>
    </source>
</reference>
<dbReference type="HOGENOM" id="CLU_050639_3_0_4"/>
<name>K1KKI8_9BURK</name>
<dbReference type="Gene3D" id="2.30.110.50">
    <property type="match status" value="1"/>
</dbReference>
<dbReference type="EMBL" id="ADMG01000007">
    <property type="protein sequence ID" value="EKB32194.1"/>
    <property type="molecule type" value="Genomic_DNA"/>
</dbReference>
<dbReference type="Gene3D" id="4.10.220.110">
    <property type="match status" value="1"/>
</dbReference>
<sequence>MSGPIQTYLRLLFTEAGTSVTQDILPDLLSFSYDDKETNEADEISITLKDPTGKWASKWKPDGGEVVRAYIASGTVDGKKGRELFCGKFFVDSLRTSGSPRVFEMRAVSIPMNTPIRRKMVTKAWEKKTLKGIAQEIAAAAKVKLLFDSKEDPSYDRQDQKAESNLKFLSRLCEDAGLSIKVTDSQIVIFDQASYEKKKPVKTLTLGVSDILSWDFESQQSETYKSCTISYRNPKEKKKGSSGSYVTGDFGDIDKKAVAVASDGDYDINADPKKKVNPAVMTYTYTDPDAEENGQEYQVKKRASSLNEAKRIAKATLRKLNLRSVTGSLSLVGDTTLVAGVVVELKGFGSFDGRFYIESASHSVSTSGYVTSISVRRVNSNY</sequence>
<dbReference type="eggNOG" id="COG3500">
    <property type="taxonomic scope" value="Bacteria"/>
</dbReference>
<dbReference type="RefSeq" id="WP_005433271.1">
    <property type="nucleotide sequence ID" value="NZ_JH815513.1"/>
</dbReference>
<evidence type="ECO:0000313" key="1">
    <source>
        <dbReference type="EMBL" id="EKB32194.1"/>
    </source>
</evidence>
<dbReference type="AlphaFoldDB" id="K1KKI8"/>
<evidence type="ECO:0008006" key="3">
    <source>
        <dbReference type="Google" id="ProtNLM"/>
    </source>
</evidence>
<protein>
    <recommendedName>
        <fullName evidence="3">Phage late control D protein</fullName>
    </recommendedName>
</protein>
<dbReference type="STRING" id="742823.HMPREF9465_00209"/>
<dbReference type="Pfam" id="PF05954">
    <property type="entry name" value="Phage_GPD"/>
    <property type="match status" value="1"/>
</dbReference>
<dbReference type="SUPFAM" id="SSF69279">
    <property type="entry name" value="Phage tail proteins"/>
    <property type="match status" value="1"/>
</dbReference>